<evidence type="ECO:0000256" key="1">
    <source>
        <dbReference type="SAM" id="MobiDB-lite"/>
    </source>
</evidence>
<accession>A0A4C1UDD2</accession>
<keyword evidence="3" id="KW-1185">Reference proteome</keyword>
<proteinExistence type="predicted"/>
<dbReference type="EMBL" id="BGZK01000158">
    <property type="protein sequence ID" value="GBP24140.1"/>
    <property type="molecule type" value="Genomic_DNA"/>
</dbReference>
<feature type="region of interest" description="Disordered" evidence="1">
    <location>
        <begin position="74"/>
        <end position="100"/>
    </location>
</feature>
<comment type="caution">
    <text evidence="2">The sequence shown here is derived from an EMBL/GenBank/DDBJ whole genome shotgun (WGS) entry which is preliminary data.</text>
</comment>
<sequence>MAAEKSTEIRERRPAPAPLQGVRLAMASTSCIVADRCKKGGTVRHQKKNQPHFIRHGLTASQWGVAPLGPAPLALSAPSARPPRRHSTLVVSNGRSLTNR</sequence>
<evidence type="ECO:0000313" key="3">
    <source>
        <dbReference type="Proteomes" id="UP000299102"/>
    </source>
</evidence>
<evidence type="ECO:0000313" key="2">
    <source>
        <dbReference type="EMBL" id="GBP24140.1"/>
    </source>
</evidence>
<reference evidence="2 3" key="1">
    <citation type="journal article" date="2019" name="Commun. Biol.">
        <title>The bagworm genome reveals a unique fibroin gene that provides high tensile strength.</title>
        <authorList>
            <person name="Kono N."/>
            <person name="Nakamura H."/>
            <person name="Ohtoshi R."/>
            <person name="Tomita M."/>
            <person name="Numata K."/>
            <person name="Arakawa K."/>
        </authorList>
    </citation>
    <scope>NUCLEOTIDE SEQUENCE [LARGE SCALE GENOMIC DNA]</scope>
</reference>
<protein>
    <submittedName>
        <fullName evidence="2">Uncharacterized protein</fullName>
    </submittedName>
</protein>
<name>A0A4C1UDD2_EUMVA</name>
<organism evidence="2 3">
    <name type="scientific">Eumeta variegata</name>
    <name type="common">Bagworm moth</name>
    <name type="synonym">Eumeta japonica</name>
    <dbReference type="NCBI Taxonomy" id="151549"/>
    <lineage>
        <taxon>Eukaryota</taxon>
        <taxon>Metazoa</taxon>
        <taxon>Ecdysozoa</taxon>
        <taxon>Arthropoda</taxon>
        <taxon>Hexapoda</taxon>
        <taxon>Insecta</taxon>
        <taxon>Pterygota</taxon>
        <taxon>Neoptera</taxon>
        <taxon>Endopterygota</taxon>
        <taxon>Lepidoptera</taxon>
        <taxon>Glossata</taxon>
        <taxon>Ditrysia</taxon>
        <taxon>Tineoidea</taxon>
        <taxon>Psychidae</taxon>
        <taxon>Oiketicinae</taxon>
        <taxon>Eumeta</taxon>
    </lineage>
</organism>
<dbReference type="AlphaFoldDB" id="A0A4C1UDD2"/>
<feature type="compositionally biased region" description="Polar residues" evidence="1">
    <location>
        <begin position="89"/>
        <end position="100"/>
    </location>
</feature>
<dbReference type="Proteomes" id="UP000299102">
    <property type="component" value="Unassembled WGS sequence"/>
</dbReference>
<gene>
    <name evidence="2" type="ORF">EVAR_10363_1</name>
</gene>